<gene>
    <name evidence="2" type="ORF">OKJ99_17875</name>
</gene>
<dbReference type="Gene3D" id="3.40.710.10">
    <property type="entry name" value="DD-peptidase/beta-lactamase superfamily"/>
    <property type="match status" value="1"/>
</dbReference>
<organism evidence="2 3">
    <name type="scientific">Streptomyces endophyticus</name>
    <dbReference type="NCBI Taxonomy" id="714166"/>
    <lineage>
        <taxon>Bacteria</taxon>
        <taxon>Bacillati</taxon>
        <taxon>Actinomycetota</taxon>
        <taxon>Actinomycetes</taxon>
        <taxon>Kitasatosporales</taxon>
        <taxon>Streptomycetaceae</taxon>
        <taxon>Streptomyces</taxon>
    </lineage>
</organism>
<dbReference type="PANTHER" id="PTHR43319:SF3">
    <property type="entry name" value="BETA-LACTAMASE-RELATED DOMAIN-CONTAINING PROTEIN"/>
    <property type="match status" value="1"/>
</dbReference>
<dbReference type="Proteomes" id="UP001354931">
    <property type="component" value="Unassembled WGS sequence"/>
</dbReference>
<dbReference type="RefSeq" id="WP_326017441.1">
    <property type="nucleotide sequence ID" value="NZ_JAOZYC010000117.1"/>
</dbReference>
<dbReference type="SUPFAM" id="SSF56601">
    <property type="entry name" value="beta-lactamase/transpeptidase-like"/>
    <property type="match status" value="1"/>
</dbReference>
<keyword evidence="3" id="KW-1185">Reference proteome</keyword>
<evidence type="ECO:0000313" key="3">
    <source>
        <dbReference type="Proteomes" id="UP001354931"/>
    </source>
</evidence>
<sequence>MTQQATPRIHGHCDARFEGVRAAFDDNFRERGELGAAVTVLLDGEPVVDLWGGWADAARTRPWQRDTLVNVWSTTKGATALCAHILADRGALDLDAPVASYWPEFAAAGKRNVLVRHLLSHRAGLAGLREPHTLAGLYDWELTTERLAATEPWWEPGTRSGYHAMTYGFLVGEVVRRITGQLPSAFLRQEVTGPLGIDFFIRLPQEETRRPAELVHPPAASGSEQDAAFSQLRPVAIAALANPLTGAADANTAEWRAAEIPAAGGHASARGVAALYGLLTGREGADGRRVLSARAAERVREGQGSCRDLVLGAGFAHDTEIGLGLWLSGANGSYGPNPRAFGHDGFGGSFGLADPEAGISIGYVMNHMGTHIADDPRKMALVDAAYEAGVASA</sequence>
<evidence type="ECO:0000313" key="2">
    <source>
        <dbReference type="EMBL" id="MEB8339364.1"/>
    </source>
</evidence>
<dbReference type="Pfam" id="PF00144">
    <property type="entry name" value="Beta-lactamase"/>
    <property type="match status" value="1"/>
</dbReference>
<dbReference type="PANTHER" id="PTHR43319">
    <property type="entry name" value="BETA-LACTAMASE-RELATED"/>
    <property type="match status" value="1"/>
</dbReference>
<dbReference type="EMBL" id="JAOZYC010000117">
    <property type="protein sequence ID" value="MEB8339364.1"/>
    <property type="molecule type" value="Genomic_DNA"/>
</dbReference>
<proteinExistence type="predicted"/>
<dbReference type="InterPro" id="IPR001466">
    <property type="entry name" value="Beta-lactam-related"/>
</dbReference>
<accession>A0ABU6F6A6</accession>
<name>A0ABU6F6A6_9ACTN</name>
<comment type="caution">
    <text evidence="2">The sequence shown here is derived from an EMBL/GenBank/DDBJ whole genome shotgun (WGS) entry which is preliminary data.</text>
</comment>
<feature type="domain" description="Beta-lactamase-related" evidence="1">
    <location>
        <begin position="24"/>
        <end position="380"/>
    </location>
</feature>
<protein>
    <submittedName>
        <fullName evidence="2">Beta-lactamase family protein</fullName>
    </submittedName>
</protein>
<dbReference type="InterPro" id="IPR052907">
    <property type="entry name" value="Beta-lactamase/esterase"/>
</dbReference>
<reference evidence="2 3" key="1">
    <citation type="submission" date="2022-10" db="EMBL/GenBank/DDBJ databases">
        <authorList>
            <person name="Xie J."/>
            <person name="Shen N."/>
        </authorList>
    </citation>
    <scope>NUCLEOTIDE SEQUENCE [LARGE SCALE GENOMIC DNA]</scope>
    <source>
        <strain evidence="2 3">YIM65594</strain>
    </source>
</reference>
<evidence type="ECO:0000259" key="1">
    <source>
        <dbReference type="Pfam" id="PF00144"/>
    </source>
</evidence>
<dbReference type="InterPro" id="IPR012338">
    <property type="entry name" value="Beta-lactam/transpept-like"/>
</dbReference>